<accession>A0A507FCI7</accession>
<protein>
    <recommendedName>
        <fullName evidence="2">Ubiquinol-cytochrome c chaperone domain-containing protein</fullName>
    </recommendedName>
</protein>
<evidence type="ECO:0000256" key="1">
    <source>
        <dbReference type="ARBA" id="ARBA00006407"/>
    </source>
</evidence>
<comment type="similarity">
    <text evidence="1">Belongs to the CBP3 family.</text>
</comment>
<keyword evidence="4" id="KW-1185">Reference proteome</keyword>
<dbReference type="InterPro" id="IPR007129">
    <property type="entry name" value="Ubiqinol_cyt_c_chaperone_CPB3"/>
</dbReference>
<feature type="domain" description="Ubiquinol-cytochrome c chaperone" evidence="2">
    <location>
        <begin position="101"/>
        <end position="228"/>
    </location>
</feature>
<sequence length="244" mass="27265">MKVVDLTLAKRLCIRGTATKSLYGSTSLAASKTLSMPPQPAYAAAFCPRARQIHSTPTAKSFGMLTNPFGTIKLKMSKIDHARVAYESCSLQFYEGNKLLEKFKLADNLQSWFHVTVLHIWMYSSQLKTQGPDGKEMCQEVFATLLLDIEIRLTQAGVRTNLDRITSELISIYYGQILAYDEGLSLGSDAVLASALWRNIFDANNEEVTAQDLVKLVEYVRIQLQHLDGKNLLDLNNPVGFLQL</sequence>
<dbReference type="EMBL" id="QEAP01000147">
    <property type="protein sequence ID" value="TPX74051.1"/>
    <property type="molecule type" value="Genomic_DNA"/>
</dbReference>
<proteinExistence type="inferred from homology"/>
<dbReference type="Proteomes" id="UP000320333">
    <property type="component" value="Unassembled WGS sequence"/>
</dbReference>
<dbReference type="GO" id="GO:0005739">
    <property type="term" value="C:mitochondrion"/>
    <property type="evidence" value="ECO:0007669"/>
    <property type="project" value="TreeGrafter"/>
</dbReference>
<organism evidence="3 4">
    <name type="scientific">Chytriomyces confervae</name>
    <dbReference type="NCBI Taxonomy" id="246404"/>
    <lineage>
        <taxon>Eukaryota</taxon>
        <taxon>Fungi</taxon>
        <taxon>Fungi incertae sedis</taxon>
        <taxon>Chytridiomycota</taxon>
        <taxon>Chytridiomycota incertae sedis</taxon>
        <taxon>Chytridiomycetes</taxon>
        <taxon>Chytridiales</taxon>
        <taxon>Chytriomycetaceae</taxon>
        <taxon>Chytriomyces</taxon>
    </lineage>
</organism>
<dbReference type="STRING" id="246404.A0A507FCI7"/>
<evidence type="ECO:0000259" key="2">
    <source>
        <dbReference type="Pfam" id="PF03981"/>
    </source>
</evidence>
<dbReference type="InterPro" id="IPR021150">
    <property type="entry name" value="Ubiq_cyt_c_chap"/>
</dbReference>
<name>A0A507FCI7_9FUNG</name>
<dbReference type="GO" id="GO:0034551">
    <property type="term" value="P:mitochondrial respiratory chain complex III assembly"/>
    <property type="evidence" value="ECO:0007669"/>
    <property type="project" value="TreeGrafter"/>
</dbReference>
<reference evidence="3 4" key="1">
    <citation type="journal article" date="2019" name="Sci. Rep.">
        <title>Comparative genomics of chytrid fungi reveal insights into the obligate biotrophic and pathogenic lifestyle of Synchytrium endobioticum.</title>
        <authorList>
            <person name="van de Vossenberg B.T.L.H."/>
            <person name="Warris S."/>
            <person name="Nguyen H.D.T."/>
            <person name="van Gent-Pelzer M.P.E."/>
            <person name="Joly D.L."/>
            <person name="van de Geest H.C."/>
            <person name="Bonants P.J.M."/>
            <person name="Smith D.S."/>
            <person name="Levesque C.A."/>
            <person name="van der Lee T.A.J."/>
        </authorList>
    </citation>
    <scope>NUCLEOTIDE SEQUENCE [LARGE SCALE GENOMIC DNA]</scope>
    <source>
        <strain evidence="3 4">CBS 675.73</strain>
    </source>
</reference>
<dbReference type="PANTHER" id="PTHR12184:SF1">
    <property type="entry name" value="UBIQUINOL-CYTOCHROME-C REDUCTASE COMPLEX ASSEMBLY FACTOR 1"/>
    <property type="match status" value="1"/>
</dbReference>
<dbReference type="Pfam" id="PF03981">
    <property type="entry name" value="Ubiq_cyt_C_chap"/>
    <property type="match status" value="1"/>
</dbReference>
<comment type="caution">
    <text evidence="3">The sequence shown here is derived from an EMBL/GenBank/DDBJ whole genome shotgun (WGS) entry which is preliminary data.</text>
</comment>
<dbReference type="AlphaFoldDB" id="A0A507FCI7"/>
<evidence type="ECO:0000313" key="3">
    <source>
        <dbReference type="EMBL" id="TPX74051.1"/>
    </source>
</evidence>
<gene>
    <name evidence="3" type="ORF">CcCBS67573_g04671</name>
</gene>
<dbReference type="PANTHER" id="PTHR12184">
    <property type="entry name" value="UBIQUINOL-CYTOCHROME C REDUCTASE COMPLEX ASSEMBLY FACTOR 1 FAMILY MEMBER"/>
    <property type="match status" value="1"/>
</dbReference>
<evidence type="ECO:0000313" key="4">
    <source>
        <dbReference type="Proteomes" id="UP000320333"/>
    </source>
</evidence>
<dbReference type="OrthoDB" id="10253878at2759"/>